<protein>
    <submittedName>
        <fullName evidence="1">Uncharacterized protein</fullName>
    </submittedName>
</protein>
<evidence type="ECO:0000313" key="2">
    <source>
        <dbReference type="Proteomes" id="UP001162162"/>
    </source>
</evidence>
<reference evidence="1" key="1">
    <citation type="journal article" date="2023" name="Insect Mol. Biol.">
        <title>Genome sequencing provides insights into the evolution of gene families encoding plant cell wall-degrading enzymes in longhorned beetles.</title>
        <authorList>
            <person name="Shin N.R."/>
            <person name="Okamura Y."/>
            <person name="Kirsch R."/>
            <person name="Pauchet Y."/>
        </authorList>
    </citation>
    <scope>NUCLEOTIDE SEQUENCE</scope>
    <source>
        <strain evidence="1">AMC_N1</strain>
    </source>
</reference>
<accession>A0AAV8YZ36</accession>
<dbReference type="EMBL" id="JAPWTK010000034">
    <property type="protein sequence ID" value="KAJ8956004.1"/>
    <property type="molecule type" value="Genomic_DNA"/>
</dbReference>
<keyword evidence="2" id="KW-1185">Reference proteome</keyword>
<sequence>MCTIHLLATQYYLASQSTYREKFCSDADEQWQHSVGFLFLCFVPINTPILLVPVGGGVTGTRPQIKDAILQLNTGEAEAIKESQTKFRDVSVEIALNTIHSNCYKDLYDVVQKLQNSVLSLPESLQIVDEMKQSQGWIQLKQFKN</sequence>
<gene>
    <name evidence="1" type="ORF">NQ318_006278</name>
</gene>
<organism evidence="1 2">
    <name type="scientific">Aromia moschata</name>
    <dbReference type="NCBI Taxonomy" id="1265417"/>
    <lineage>
        <taxon>Eukaryota</taxon>
        <taxon>Metazoa</taxon>
        <taxon>Ecdysozoa</taxon>
        <taxon>Arthropoda</taxon>
        <taxon>Hexapoda</taxon>
        <taxon>Insecta</taxon>
        <taxon>Pterygota</taxon>
        <taxon>Neoptera</taxon>
        <taxon>Endopterygota</taxon>
        <taxon>Coleoptera</taxon>
        <taxon>Polyphaga</taxon>
        <taxon>Cucujiformia</taxon>
        <taxon>Chrysomeloidea</taxon>
        <taxon>Cerambycidae</taxon>
        <taxon>Cerambycinae</taxon>
        <taxon>Callichromatini</taxon>
        <taxon>Aromia</taxon>
    </lineage>
</organism>
<comment type="caution">
    <text evidence="1">The sequence shown here is derived from an EMBL/GenBank/DDBJ whole genome shotgun (WGS) entry which is preliminary data.</text>
</comment>
<name>A0AAV8YZ36_9CUCU</name>
<dbReference type="Proteomes" id="UP001162162">
    <property type="component" value="Unassembled WGS sequence"/>
</dbReference>
<dbReference type="AlphaFoldDB" id="A0AAV8YZ36"/>
<proteinExistence type="predicted"/>
<evidence type="ECO:0000313" key="1">
    <source>
        <dbReference type="EMBL" id="KAJ8956004.1"/>
    </source>
</evidence>